<proteinExistence type="predicted"/>
<feature type="DNA-binding region" description="H-T-H motif" evidence="2">
    <location>
        <begin position="33"/>
        <end position="52"/>
    </location>
</feature>
<sequence>MVGLRERKKRATEQAIEGAAVDIAFNEGIDAVTVDRVCDIAMVSRSTFFNYYTSREQAIFGRPLEFDRERTTPILEENGSDLVVAAAEIVIDAVRGDADDPITKRRLQLFLREPGTTTRISWASPQSRERLEEVLTEWLDEHPDLAALTDGDHATEARMIVGLAVVLGDELMRHIRESKGEITIDPEQFRAAAAQLAQVAASAV</sequence>
<dbReference type="AlphaFoldDB" id="A0A5C8HR09"/>
<dbReference type="SUPFAM" id="SSF46689">
    <property type="entry name" value="Homeodomain-like"/>
    <property type="match status" value="1"/>
</dbReference>
<evidence type="ECO:0000313" key="5">
    <source>
        <dbReference type="Proteomes" id="UP000321196"/>
    </source>
</evidence>
<dbReference type="InterPro" id="IPR009057">
    <property type="entry name" value="Homeodomain-like_sf"/>
</dbReference>
<dbReference type="Gene3D" id="1.10.357.10">
    <property type="entry name" value="Tetracycline Repressor, domain 2"/>
    <property type="match status" value="1"/>
</dbReference>
<gene>
    <name evidence="4" type="ORF">FVP60_06455</name>
</gene>
<organism evidence="4 5">
    <name type="scientific">Microbacterium mitrae</name>
    <dbReference type="NCBI Taxonomy" id="664640"/>
    <lineage>
        <taxon>Bacteria</taxon>
        <taxon>Bacillati</taxon>
        <taxon>Actinomycetota</taxon>
        <taxon>Actinomycetes</taxon>
        <taxon>Micrococcales</taxon>
        <taxon>Microbacteriaceae</taxon>
        <taxon>Microbacterium</taxon>
    </lineage>
</organism>
<reference evidence="4 5" key="1">
    <citation type="submission" date="2019-08" db="EMBL/GenBank/DDBJ databases">
        <authorList>
            <person name="Dong K."/>
        </authorList>
    </citation>
    <scope>NUCLEOTIDE SEQUENCE [LARGE SCALE GENOMIC DNA]</scope>
    <source>
        <strain evidence="4 5">M4-8</strain>
    </source>
</reference>
<dbReference type="GO" id="GO:0003677">
    <property type="term" value="F:DNA binding"/>
    <property type="evidence" value="ECO:0007669"/>
    <property type="project" value="UniProtKB-UniRule"/>
</dbReference>
<keyword evidence="1 2" id="KW-0238">DNA-binding</keyword>
<dbReference type="EMBL" id="VRSW01000001">
    <property type="protein sequence ID" value="TXK06580.1"/>
    <property type="molecule type" value="Genomic_DNA"/>
</dbReference>
<comment type="caution">
    <text evidence="4">The sequence shown here is derived from an EMBL/GenBank/DDBJ whole genome shotgun (WGS) entry which is preliminary data.</text>
</comment>
<dbReference type="OrthoDB" id="8688418at2"/>
<evidence type="ECO:0000256" key="1">
    <source>
        <dbReference type="ARBA" id="ARBA00023125"/>
    </source>
</evidence>
<evidence type="ECO:0000313" key="4">
    <source>
        <dbReference type="EMBL" id="TXK06580.1"/>
    </source>
</evidence>
<name>A0A5C8HR09_9MICO</name>
<feature type="domain" description="HTH tetR-type" evidence="3">
    <location>
        <begin position="10"/>
        <end position="70"/>
    </location>
</feature>
<dbReference type="PROSITE" id="PS50977">
    <property type="entry name" value="HTH_TETR_2"/>
    <property type="match status" value="1"/>
</dbReference>
<dbReference type="RefSeq" id="WP_147825385.1">
    <property type="nucleotide sequence ID" value="NZ_BAAARG010000001.1"/>
</dbReference>
<evidence type="ECO:0000259" key="3">
    <source>
        <dbReference type="PROSITE" id="PS50977"/>
    </source>
</evidence>
<keyword evidence="5" id="KW-1185">Reference proteome</keyword>
<protein>
    <submittedName>
        <fullName evidence="4">TetR family transcriptional regulator</fullName>
    </submittedName>
</protein>
<accession>A0A5C8HR09</accession>
<dbReference type="Proteomes" id="UP000321196">
    <property type="component" value="Unassembled WGS sequence"/>
</dbReference>
<evidence type="ECO:0000256" key="2">
    <source>
        <dbReference type="PROSITE-ProRule" id="PRU00335"/>
    </source>
</evidence>
<dbReference type="InterPro" id="IPR001647">
    <property type="entry name" value="HTH_TetR"/>
</dbReference>